<proteinExistence type="predicted"/>
<name>A0A1H9H5Z2_9ACTN</name>
<gene>
    <name evidence="2" type="ORF">SAMN05421756_104129</name>
</gene>
<protein>
    <submittedName>
        <fullName evidence="2">Protein N-acetyltransferase, RimJ/RimL family</fullName>
    </submittedName>
</protein>
<dbReference type="GO" id="GO:0005737">
    <property type="term" value="C:cytoplasm"/>
    <property type="evidence" value="ECO:0007669"/>
    <property type="project" value="TreeGrafter"/>
</dbReference>
<evidence type="ECO:0000313" key="2">
    <source>
        <dbReference type="EMBL" id="SEQ57648.1"/>
    </source>
</evidence>
<keyword evidence="3" id="KW-1185">Reference proteome</keyword>
<dbReference type="Pfam" id="PF13302">
    <property type="entry name" value="Acetyltransf_3"/>
    <property type="match status" value="1"/>
</dbReference>
<dbReference type="PROSITE" id="PS51186">
    <property type="entry name" value="GNAT"/>
    <property type="match status" value="1"/>
</dbReference>
<sequence length="185" mass="20013">MVRPTPLPWPAVPPASGTVVLRRFTSADVGMLRDLATDPYVPLIGSLPHRADEVQALAYVERQLSRPEQGVGWSFCVADGVSDEALGGAGLWLVPDDPRVLTAGYSVAPRARGRGVATQALRALVGFAWTRPHVERVELRVEPDNAASLRVAAAAGFERDGLERGREFRGRAVDLVRFVLRRPAG</sequence>
<dbReference type="InterPro" id="IPR016181">
    <property type="entry name" value="Acyl_CoA_acyltransferase"/>
</dbReference>
<dbReference type="GO" id="GO:1990189">
    <property type="term" value="F:protein N-terminal-serine acetyltransferase activity"/>
    <property type="evidence" value="ECO:0007669"/>
    <property type="project" value="TreeGrafter"/>
</dbReference>
<dbReference type="SUPFAM" id="SSF55729">
    <property type="entry name" value="Acyl-CoA N-acyltransferases (Nat)"/>
    <property type="match status" value="1"/>
</dbReference>
<dbReference type="PANTHER" id="PTHR43441">
    <property type="entry name" value="RIBOSOMAL-PROTEIN-SERINE ACETYLTRANSFERASE"/>
    <property type="match status" value="1"/>
</dbReference>
<dbReference type="InterPro" id="IPR051908">
    <property type="entry name" value="Ribosomal_N-acetyltransferase"/>
</dbReference>
<accession>A0A1H9H5Z2</accession>
<evidence type="ECO:0000259" key="1">
    <source>
        <dbReference type="PROSITE" id="PS51186"/>
    </source>
</evidence>
<feature type="domain" description="N-acetyltransferase" evidence="1">
    <location>
        <begin position="19"/>
        <end position="180"/>
    </location>
</feature>
<reference evidence="3" key="1">
    <citation type="submission" date="2016-10" db="EMBL/GenBank/DDBJ databases">
        <authorList>
            <person name="Varghese N."/>
            <person name="Submissions S."/>
        </authorList>
    </citation>
    <scope>NUCLEOTIDE SEQUENCE [LARGE SCALE GENOMIC DNA]</scope>
    <source>
        <strain evidence="3">CGMCC 4.6856</strain>
    </source>
</reference>
<dbReference type="GO" id="GO:0008999">
    <property type="term" value="F:protein-N-terminal-alanine acetyltransferase activity"/>
    <property type="evidence" value="ECO:0007669"/>
    <property type="project" value="TreeGrafter"/>
</dbReference>
<organism evidence="2 3">
    <name type="scientific">Microlunatus flavus</name>
    <dbReference type="NCBI Taxonomy" id="1036181"/>
    <lineage>
        <taxon>Bacteria</taxon>
        <taxon>Bacillati</taxon>
        <taxon>Actinomycetota</taxon>
        <taxon>Actinomycetes</taxon>
        <taxon>Propionibacteriales</taxon>
        <taxon>Propionibacteriaceae</taxon>
        <taxon>Microlunatus</taxon>
    </lineage>
</organism>
<dbReference type="InterPro" id="IPR000182">
    <property type="entry name" value="GNAT_dom"/>
</dbReference>
<evidence type="ECO:0000313" key="3">
    <source>
        <dbReference type="Proteomes" id="UP000198504"/>
    </source>
</evidence>
<dbReference type="Proteomes" id="UP000198504">
    <property type="component" value="Unassembled WGS sequence"/>
</dbReference>
<dbReference type="EMBL" id="FOFA01000004">
    <property type="protein sequence ID" value="SEQ57648.1"/>
    <property type="molecule type" value="Genomic_DNA"/>
</dbReference>
<dbReference type="AlphaFoldDB" id="A0A1H9H5Z2"/>
<dbReference type="CDD" id="cd04301">
    <property type="entry name" value="NAT_SF"/>
    <property type="match status" value="1"/>
</dbReference>
<keyword evidence="2" id="KW-0808">Transferase</keyword>
<dbReference type="Gene3D" id="3.40.630.30">
    <property type="match status" value="1"/>
</dbReference>
<dbReference type="STRING" id="1036181.SAMN05421756_104129"/>
<dbReference type="PANTHER" id="PTHR43441:SF10">
    <property type="entry name" value="ACETYLTRANSFERASE"/>
    <property type="match status" value="1"/>
</dbReference>